<dbReference type="Proteomes" id="UP000658320">
    <property type="component" value="Unassembled WGS sequence"/>
</dbReference>
<reference evidence="1" key="2">
    <citation type="submission" date="2020-09" db="EMBL/GenBank/DDBJ databases">
        <authorList>
            <person name="Sun Q."/>
            <person name="Ohkuma M."/>
        </authorList>
    </citation>
    <scope>NUCLEOTIDE SEQUENCE</scope>
    <source>
        <strain evidence="1">JCM 4346</strain>
    </source>
</reference>
<reference evidence="1" key="1">
    <citation type="journal article" date="2014" name="Int. J. Syst. Evol. Microbiol.">
        <title>Complete genome sequence of Corynebacterium casei LMG S-19264T (=DSM 44701T), isolated from a smear-ripened cheese.</title>
        <authorList>
            <consortium name="US DOE Joint Genome Institute (JGI-PGF)"/>
            <person name="Walter F."/>
            <person name="Albersmeier A."/>
            <person name="Kalinowski J."/>
            <person name="Ruckert C."/>
        </authorList>
    </citation>
    <scope>NUCLEOTIDE SEQUENCE</scope>
    <source>
        <strain evidence="1">JCM 4346</strain>
    </source>
</reference>
<keyword evidence="2" id="KW-1185">Reference proteome</keyword>
<protein>
    <submittedName>
        <fullName evidence="1">Uncharacterized protein</fullName>
    </submittedName>
</protein>
<organism evidence="1 2">
    <name type="scientific">Streptomyces aurantiogriseus</name>
    <dbReference type="NCBI Taxonomy" id="66870"/>
    <lineage>
        <taxon>Bacteria</taxon>
        <taxon>Bacillati</taxon>
        <taxon>Actinomycetota</taxon>
        <taxon>Actinomycetes</taxon>
        <taxon>Kitasatosporales</taxon>
        <taxon>Streptomycetaceae</taxon>
        <taxon>Streptomyces</taxon>
    </lineage>
</organism>
<proteinExistence type="predicted"/>
<dbReference type="EMBL" id="BMSX01000002">
    <property type="protein sequence ID" value="GGQ96822.1"/>
    <property type="molecule type" value="Genomic_DNA"/>
</dbReference>
<sequence length="76" mass="8711">MVDLQEVLQDDRLAVFVLQPGDNQLLFRGETLKRPHRGLQDRFRCLFGSFLSCLDGFRVPVLQLGMPIPEICELLP</sequence>
<name>A0A918BXF8_9ACTN</name>
<gene>
    <name evidence="1" type="ORF">GCM10010251_09560</name>
</gene>
<dbReference type="AlphaFoldDB" id="A0A918BXF8"/>
<evidence type="ECO:0000313" key="2">
    <source>
        <dbReference type="Proteomes" id="UP000658320"/>
    </source>
</evidence>
<comment type="caution">
    <text evidence="1">The sequence shown here is derived from an EMBL/GenBank/DDBJ whole genome shotgun (WGS) entry which is preliminary data.</text>
</comment>
<evidence type="ECO:0000313" key="1">
    <source>
        <dbReference type="EMBL" id="GGQ96822.1"/>
    </source>
</evidence>
<accession>A0A918BXF8</accession>